<gene>
    <name evidence="1" type="ORF">E2C01_053676</name>
</gene>
<protein>
    <submittedName>
        <fullName evidence="1">Uncharacterized protein</fullName>
    </submittedName>
</protein>
<evidence type="ECO:0000313" key="1">
    <source>
        <dbReference type="EMBL" id="MPC59652.1"/>
    </source>
</evidence>
<comment type="caution">
    <text evidence="1">The sequence shown here is derived from an EMBL/GenBank/DDBJ whole genome shotgun (WGS) entry which is preliminary data.</text>
</comment>
<accession>A0A5B7GL04</accession>
<evidence type="ECO:0000313" key="2">
    <source>
        <dbReference type="Proteomes" id="UP000324222"/>
    </source>
</evidence>
<organism evidence="1 2">
    <name type="scientific">Portunus trituberculatus</name>
    <name type="common">Swimming crab</name>
    <name type="synonym">Neptunus trituberculatus</name>
    <dbReference type="NCBI Taxonomy" id="210409"/>
    <lineage>
        <taxon>Eukaryota</taxon>
        <taxon>Metazoa</taxon>
        <taxon>Ecdysozoa</taxon>
        <taxon>Arthropoda</taxon>
        <taxon>Crustacea</taxon>
        <taxon>Multicrustacea</taxon>
        <taxon>Malacostraca</taxon>
        <taxon>Eumalacostraca</taxon>
        <taxon>Eucarida</taxon>
        <taxon>Decapoda</taxon>
        <taxon>Pleocyemata</taxon>
        <taxon>Brachyura</taxon>
        <taxon>Eubrachyura</taxon>
        <taxon>Portunoidea</taxon>
        <taxon>Portunidae</taxon>
        <taxon>Portuninae</taxon>
        <taxon>Portunus</taxon>
    </lineage>
</organism>
<keyword evidence="2" id="KW-1185">Reference proteome</keyword>
<reference evidence="1 2" key="1">
    <citation type="submission" date="2019-05" db="EMBL/GenBank/DDBJ databases">
        <title>Another draft genome of Portunus trituberculatus and its Hox gene families provides insights of decapod evolution.</title>
        <authorList>
            <person name="Jeong J.-H."/>
            <person name="Song I."/>
            <person name="Kim S."/>
            <person name="Choi T."/>
            <person name="Kim D."/>
            <person name="Ryu S."/>
            <person name="Kim W."/>
        </authorList>
    </citation>
    <scope>NUCLEOTIDE SEQUENCE [LARGE SCALE GENOMIC DNA]</scope>
    <source>
        <tissue evidence="1">Muscle</tissue>
    </source>
</reference>
<sequence length="67" mass="7224">MAVVAATAVTGGEQLVPPWFTTVAGWLSENRKATRRVEKACTKGSASLGSRRRSQRTIIRPSQAILV</sequence>
<dbReference type="EMBL" id="VSRR010016750">
    <property type="protein sequence ID" value="MPC59652.1"/>
    <property type="molecule type" value="Genomic_DNA"/>
</dbReference>
<dbReference type="AlphaFoldDB" id="A0A5B7GL04"/>
<proteinExistence type="predicted"/>
<dbReference type="Proteomes" id="UP000324222">
    <property type="component" value="Unassembled WGS sequence"/>
</dbReference>
<name>A0A5B7GL04_PORTR</name>